<evidence type="ECO:0000256" key="4">
    <source>
        <dbReference type="SAM" id="MobiDB-lite"/>
    </source>
</evidence>
<accession>A0A1D8ND79</accession>
<dbReference type="PANTHER" id="PTHR10598">
    <property type="entry name" value="SET1/ASH2 HISTONE METHYLTRANSFERASE COMPLEX SUBUNIT ASH2"/>
    <property type="match status" value="1"/>
</dbReference>
<dbReference type="SMART" id="SM00449">
    <property type="entry name" value="SPRY"/>
    <property type="match status" value="1"/>
</dbReference>
<dbReference type="InterPro" id="IPR003877">
    <property type="entry name" value="SPRY_dom"/>
</dbReference>
<dbReference type="GeneID" id="2910655"/>
<dbReference type="PROSITE" id="PS50188">
    <property type="entry name" value="B302_SPRY"/>
    <property type="match status" value="1"/>
</dbReference>
<comment type="similarity">
    <text evidence="3">Belongs to the cclA family.</text>
</comment>
<dbReference type="RefSeq" id="XP_502418.1">
    <property type="nucleotide sequence ID" value="XM_502418.1"/>
</dbReference>
<dbReference type="eggNOG" id="KOG2626">
    <property type="taxonomic scope" value="Eukaryota"/>
</dbReference>
<dbReference type="Proteomes" id="UP000256601">
    <property type="component" value="Unassembled WGS sequence"/>
</dbReference>
<keyword evidence="2" id="KW-0539">Nucleus</keyword>
<dbReference type="InterPro" id="IPR043136">
    <property type="entry name" value="B30.2/SPRY_sf"/>
</dbReference>
<protein>
    <recommendedName>
        <fullName evidence="5">B30.2/SPRY domain-containing protein</fullName>
    </recommendedName>
</protein>
<gene>
    <name evidence="7" type="ORF">B0I71DRAFT_129139</name>
    <name evidence="6" type="ORF">YALI1_D06043g</name>
</gene>
<evidence type="ECO:0000259" key="5">
    <source>
        <dbReference type="PROSITE" id="PS50188"/>
    </source>
</evidence>
<dbReference type="VEuPathDB" id="FungiDB:YALI0_D04807g"/>
<dbReference type="EMBL" id="CP017556">
    <property type="protein sequence ID" value="AOW03587.1"/>
    <property type="molecule type" value="Genomic_DNA"/>
</dbReference>
<dbReference type="GO" id="GO:0048188">
    <property type="term" value="C:Set1C/COMPASS complex"/>
    <property type="evidence" value="ECO:0007669"/>
    <property type="project" value="InterPro"/>
</dbReference>
<name>A0A1D8ND79_YARLL</name>
<dbReference type="SUPFAM" id="SSF49899">
    <property type="entry name" value="Concanavalin A-like lectins/glucanases"/>
    <property type="match status" value="1"/>
</dbReference>
<dbReference type="Gene3D" id="2.60.120.920">
    <property type="match status" value="1"/>
</dbReference>
<feature type="region of interest" description="Disordered" evidence="4">
    <location>
        <begin position="1"/>
        <end position="65"/>
    </location>
</feature>
<dbReference type="InterPro" id="IPR037353">
    <property type="entry name" value="ASH2"/>
</dbReference>
<dbReference type="OrthoDB" id="10266026at2759"/>
<dbReference type="Proteomes" id="UP000182444">
    <property type="component" value="Chromosome 1D"/>
</dbReference>
<feature type="domain" description="B30.2/SPRY" evidence="5">
    <location>
        <begin position="74"/>
        <end position="290"/>
    </location>
</feature>
<evidence type="ECO:0000313" key="9">
    <source>
        <dbReference type="Proteomes" id="UP000256601"/>
    </source>
</evidence>
<evidence type="ECO:0000313" key="8">
    <source>
        <dbReference type="Proteomes" id="UP000182444"/>
    </source>
</evidence>
<evidence type="ECO:0000313" key="7">
    <source>
        <dbReference type="EMBL" id="RDW27400.1"/>
    </source>
</evidence>
<dbReference type="OMA" id="RINFEDM"/>
<dbReference type="KEGG" id="yli:2910655"/>
<sequence length="429" mass="47644">MEDLPQKRRRKTKLDEDDSQVNIKTTYETDPTVLMRLRPPQPSVADFGPIKEPPKRTGPITEGEPIAAVTGTGTPVSGSMTMEEIPLNKRGFRYTTCLPNTQLDDIMYSVGESKPYSVCMSASDRSGMCHVDENTVTCDGGWRSARATACLREGKWYHEVKVGDSGHVSENGTPVPAGHVRLGYSRRESNLETPVGFDGYGYGLRDVNGDRVHVSRTKSFMSSGFKAGDVIGLLLNLPNRVEHDYTKLKRDRYPIKYKNQLFFEMLEYIPTKQMENWMNPKKGGVSAIATAGGADPVANHILDGQSSWEPAVLEGSSIEVYKNGEYMGTMFSELLDYRPPYSKFNASYYAGDADDGLLGYYPTVSCFKGGKVECVFDKNEFSAVHEDVKKGLETGEIKSVGERFDEMIAEDVVYDILDQVGFELLTGKL</sequence>
<dbReference type="CDD" id="cd12872">
    <property type="entry name" value="SPRY_Ash2"/>
    <property type="match status" value="1"/>
</dbReference>
<feature type="compositionally biased region" description="Polar residues" evidence="4">
    <location>
        <begin position="20"/>
        <end position="29"/>
    </location>
</feature>
<proteinExistence type="inferred from homology"/>
<evidence type="ECO:0000256" key="3">
    <source>
        <dbReference type="ARBA" id="ARBA00038149"/>
    </source>
</evidence>
<dbReference type="PANTHER" id="PTHR10598:SF0">
    <property type="entry name" value="SET1_ASH2 HISTONE METHYLTRANSFERASE COMPLEX SUBUNIT ASH2"/>
    <property type="match status" value="1"/>
</dbReference>
<dbReference type="InterPro" id="IPR013320">
    <property type="entry name" value="ConA-like_dom_sf"/>
</dbReference>
<comment type="subcellular location">
    <subcellularLocation>
        <location evidence="1">Nucleus</location>
    </subcellularLocation>
</comment>
<evidence type="ECO:0000256" key="2">
    <source>
        <dbReference type="ARBA" id="ARBA00023242"/>
    </source>
</evidence>
<dbReference type="InterPro" id="IPR001870">
    <property type="entry name" value="B30.2/SPRY"/>
</dbReference>
<reference evidence="6 8" key="1">
    <citation type="journal article" date="2016" name="PLoS ONE">
        <title>Sequence Assembly of Yarrowia lipolytica Strain W29/CLIB89 Shows Transposable Element Diversity.</title>
        <authorList>
            <person name="Magnan C."/>
            <person name="Yu J."/>
            <person name="Chang I."/>
            <person name="Jahn E."/>
            <person name="Kanomata Y."/>
            <person name="Wu J."/>
            <person name="Zeller M."/>
            <person name="Oakes M."/>
            <person name="Baldi P."/>
            <person name="Sandmeyer S."/>
        </authorList>
    </citation>
    <scope>NUCLEOTIDE SEQUENCE [LARGE SCALE GENOMIC DNA]</scope>
    <source>
        <strain evidence="6">CLIB89</strain>
        <strain evidence="8">CLIB89(W29)</strain>
    </source>
</reference>
<reference evidence="7 9" key="2">
    <citation type="submission" date="2018-07" db="EMBL/GenBank/DDBJ databases">
        <title>Draft Genome Assemblies for Five Robust Yarrowia lipolytica Strains Exhibiting High Lipid Production and Pentose Sugar Utilization and Sugar Alcohol Secretion from Undetoxified Lignocellulosic Biomass Hydrolysates.</title>
        <authorList>
            <consortium name="DOE Joint Genome Institute"/>
            <person name="Walker C."/>
            <person name="Ryu S."/>
            <person name="Na H."/>
            <person name="Zane M."/>
            <person name="LaButti K."/>
            <person name="Lipzen A."/>
            <person name="Haridas S."/>
            <person name="Barry K."/>
            <person name="Grigoriev I.V."/>
            <person name="Quarterman J."/>
            <person name="Slininger P."/>
            <person name="Dien B."/>
            <person name="Trinh C.T."/>
        </authorList>
    </citation>
    <scope>NUCLEOTIDE SEQUENCE [LARGE SCALE GENOMIC DNA]</scope>
    <source>
        <strain evidence="7 9">YB392</strain>
    </source>
</reference>
<dbReference type="AlphaFoldDB" id="A0A1D8ND79"/>
<evidence type="ECO:0000256" key="1">
    <source>
        <dbReference type="ARBA" id="ARBA00004123"/>
    </source>
</evidence>
<dbReference type="EMBL" id="KZ858963">
    <property type="protein sequence ID" value="RDW27400.1"/>
    <property type="molecule type" value="Genomic_DNA"/>
</dbReference>
<dbReference type="VEuPathDB" id="FungiDB:YALI1_D06043g"/>
<evidence type="ECO:0000313" key="6">
    <source>
        <dbReference type="EMBL" id="AOW03587.1"/>
    </source>
</evidence>
<organism evidence="6 8">
    <name type="scientific">Yarrowia lipolytica</name>
    <name type="common">Candida lipolytica</name>
    <dbReference type="NCBI Taxonomy" id="4952"/>
    <lineage>
        <taxon>Eukaryota</taxon>
        <taxon>Fungi</taxon>
        <taxon>Dikarya</taxon>
        <taxon>Ascomycota</taxon>
        <taxon>Saccharomycotina</taxon>
        <taxon>Dipodascomycetes</taxon>
        <taxon>Dipodascales</taxon>
        <taxon>Dipodascales incertae sedis</taxon>
        <taxon>Yarrowia</taxon>
    </lineage>
</organism>
<dbReference type="GO" id="GO:0000976">
    <property type="term" value="F:transcription cis-regulatory region binding"/>
    <property type="evidence" value="ECO:0007669"/>
    <property type="project" value="TreeGrafter"/>
</dbReference>